<dbReference type="OrthoDB" id="5243722at2"/>
<dbReference type="STRING" id="410332.SAMN04488550_4055"/>
<dbReference type="InterPro" id="IPR007569">
    <property type="entry name" value="DUF559"/>
</dbReference>
<keyword evidence="3" id="KW-1185">Reference proteome</keyword>
<dbReference type="AlphaFoldDB" id="M3TK60"/>
<dbReference type="Gene3D" id="3.40.960.10">
    <property type="entry name" value="VSR Endonuclease"/>
    <property type="match status" value="1"/>
</dbReference>
<dbReference type="Proteomes" id="UP000035009">
    <property type="component" value="Unassembled WGS sequence"/>
</dbReference>
<dbReference type="Pfam" id="PF04480">
    <property type="entry name" value="DUF559"/>
    <property type="match status" value="1"/>
</dbReference>
<dbReference type="RefSeq" id="WP_008381993.1">
    <property type="nucleotide sequence ID" value="NZ_BAOP01000049.1"/>
</dbReference>
<reference evidence="2 3" key="1">
    <citation type="submission" date="2013-02" db="EMBL/GenBank/DDBJ databases">
        <title>Whole genome shotgun sequence of Gordonia malaquae NBRC 108250.</title>
        <authorList>
            <person name="Yoshida I."/>
            <person name="Hosoyama A."/>
            <person name="Tsuchikane K."/>
            <person name="Ando Y."/>
            <person name="Baba S."/>
            <person name="Ohji S."/>
            <person name="Hamada M."/>
            <person name="Tamura T."/>
            <person name="Yamazoe A."/>
            <person name="Yamazaki S."/>
            <person name="Fujita N."/>
        </authorList>
    </citation>
    <scope>NUCLEOTIDE SEQUENCE [LARGE SCALE GENOMIC DNA]</scope>
    <source>
        <strain evidence="2 3">NBRC 108250</strain>
    </source>
</reference>
<accession>M3TK60</accession>
<sequence>MRAARFLADHDGVITTAQARDLGMTRGQLRARTERGLWVAHARSTFLSAEHRMTDMARVRIVANGYAGAVVDRTAAAWLHGLTKVLPDEVTLSLPRSSHVVDSCTVPASVCRRSFAAEDVTTVKGLATTALPLTVLAAAADLGDDGVALMDRALQIRCVTLKDLRSALERNAGSRGMRTARRLLRSAEDLSESELERKFVRFLNKHGVTGWTQQVWMGNLRMDFVFPAERVVVQLHGWAFHHDHEQWEKDQATTNALSAIGWVPLIFTWKRLEFAPDEVLTELMSTLDLRRSVD</sequence>
<comment type="caution">
    <text evidence="2">The sequence shown here is derived from an EMBL/GenBank/DDBJ whole genome shotgun (WGS) entry which is preliminary data.</text>
</comment>
<evidence type="ECO:0000259" key="1">
    <source>
        <dbReference type="Pfam" id="PF04480"/>
    </source>
</evidence>
<dbReference type="eggNOG" id="COG2852">
    <property type="taxonomic scope" value="Bacteria"/>
</dbReference>
<proteinExistence type="predicted"/>
<name>M3TK60_GORML</name>
<dbReference type="EMBL" id="BAOP01000049">
    <property type="protein sequence ID" value="GAC81876.1"/>
    <property type="molecule type" value="Genomic_DNA"/>
</dbReference>
<evidence type="ECO:0000313" key="3">
    <source>
        <dbReference type="Proteomes" id="UP000035009"/>
    </source>
</evidence>
<evidence type="ECO:0000313" key="2">
    <source>
        <dbReference type="EMBL" id="GAC81876.1"/>
    </source>
</evidence>
<protein>
    <recommendedName>
        <fullName evidence="1">DUF559 domain-containing protein</fullName>
    </recommendedName>
</protein>
<dbReference type="SUPFAM" id="SSF52980">
    <property type="entry name" value="Restriction endonuclease-like"/>
    <property type="match status" value="1"/>
</dbReference>
<dbReference type="InterPro" id="IPR011335">
    <property type="entry name" value="Restrct_endonuc-II-like"/>
</dbReference>
<feature type="domain" description="DUF559" evidence="1">
    <location>
        <begin position="192"/>
        <end position="287"/>
    </location>
</feature>
<gene>
    <name evidence="2" type="ORF">GM1_049_00050</name>
</gene>
<organism evidence="2 3">
    <name type="scientific">Gordonia malaquae NBRC 108250</name>
    <dbReference type="NCBI Taxonomy" id="1223542"/>
    <lineage>
        <taxon>Bacteria</taxon>
        <taxon>Bacillati</taxon>
        <taxon>Actinomycetota</taxon>
        <taxon>Actinomycetes</taxon>
        <taxon>Mycobacteriales</taxon>
        <taxon>Gordoniaceae</taxon>
        <taxon>Gordonia</taxon>
    </lineage>
</organism>